<dbReference type="Proteomes" id="UP000434044">
    <property type="component" value="Unassembled WGS sequence"/>
</dbReference>
<evidence type="ECO:0000313" key="1">
    <source>
        <dbReference type="EMBL" id="MTW23161.1"/>
    </source>
</evidence>
<sequence>MHTATAYLQNHAQHAQMTHWRQELNGLSQARTYRERVLANVYRQLIESREDTTGLSSAKTRR</sequence>
<organism evidence="1 2">
    <name type="scientific">Allochromatium palmeri</name>
    <dbReference type="NCBI Taxonomy" id="231048"/>
    <lineage>
        <taxon>Bacteria</taxon>
        <taxon>Pseudomonadati</taxon>
        <taxon>Pseudomonadota</taxon>
        <taxon>Gammaproteobacteria</taxon>
        <taxon>Chromatiales</taxon>
        <taxon>Chromatiaceae</taxon>
        <taxon>Allochromatium</taxon>
    </lineage>
</organism>
<comment type="caution">
    <text evidence="1">The sequence shown here is derived from an EMBL/GenBank/DDBJ whole genome shotgun (WGS) entry which is preliminary data.</text>
</comment>
<dbReference type="RefSeq" id="WP_155451701.1">
    <property type="nucleotide sequence ID" value="NZ_WNKT01000088.1"/>
</dbReference>
<dbReference type="EMBL" id="WNKT01000088">
    <property type="protein sequence ID" value="MTW23161.1"/>
    <property type="molecule type" value="Genomic_DNA"/>
</dbReference>
<reference evidence="1 2" key="1">
    <citation type="submission" date="2019-11" db="EMBL/GenBank/DDBJ databases">
        <title>Whole-genome sequence of the anaerobic purple sulfur bacterium Allochromatium palmeri DSM 15591.</title>
        <authorList>
            <person name="Kyndt J.A."/>
            <person name="Meyer T.E."/>
        </authorList>
    </citation>
    <scope>NUCLEOTIDE SEQUENCE [LARGE SCALE GENOMIC DNA]</scope>
    <source>
        <strain evidence="1 2">DSM 15591</strain>
    </source>
</reference>
<dbReference type="OrthoDB" id="5775793at2"/>
<proteinExistence type="predicted"/>
<accession>A0A6N8EHS1</accession>
<dbReference type="AlphaFoldDB" id="A0A6N8EHS1"/>
<name>A0A6N8EHS1_9GAMM</name>
<gene>
    <name evidence="1" type="ORF">GJ668_19195</name>
</gene>
<keyword evidence="2" id="KW-1185">Reference proteome</keyword>
<evidence type="ECO:0000313" key="2">
    <source>
        <dbReference type="Proteomes" id="UP000434044"/>
    </source>
</evidence>
<protein>
    <submittedName>
        <fullName evidence="1">Uncharacterized protein</fullName>
    </submittedName>
</protein>